<feature type="compositionally biased region" description="Polar residues" evidence="3">
    <location>
        <begin position="268"/>
        <end position="283"/>
    </location>
</feature>
<dbReference type="PROSITE" id="PS51421">
    <property type="entry name" value="RAS"/>
    <property type="match status" value="1"/>
</dbReference>
<feature type="region of interest" description="Disordered" evidence="3">
    <location>
        <begin position="251"/>
        <end position="283"/>
    </location>
</feature>
<dbReference type="PANTHER" id="PTHR24070">
    <property type="entry name" value="RAS, DI-RAS, AND RHEB FAMILY MEMBERS OF SMALL GTPASE SUPERFAMILY"/>
    <property type="match status" value="1"/>
</dbReference>
<name>A0A9P6WKR3_9ASCO</name>
<evidence type="ECO:0000256" key="3">
    <source>
        <dbReference type="SAM" id="MobiDB-lite"/>
    </source>
</evidence>
<organism evidence="4 5">
    <name type="scientific">Pichia californica</name>
    <dbReference type="NCBI Taxonomy" id="460514"/>
    <lineage>
        <taxon>Eukaryota</taxon>
        <taxon>Fungi</taxon>
        <taxon>Dikarya</taxon>
        <taxon>Ascomycota</taxon>
        <taxon>Saccharomycotina</taxon>
        <taxon>Pichiomycetes</taxon>
        <taxon>Pichiales</taxon>
        <taxon>Pichiaceae</taxon>
        <taxon>Pichia</taxon>
    </lineage>
</organism>
<dbReference type="PRINTS" id="PR00449">
    <property type="entry name" value="RASTRNSFRMNG"/>
</dbReference>
<dbReference type="GO" id="GO:0003924">
    <property type="term" value="F:GTPase activity"/>
    <property type="evidence" value="ECO:0007669"/>
    <property type="project" value="InterPro"/>
</dbReference>
<evidence type="ECO:0000313" key="4">
    <source>
        <dbReference type="EMBL" id="KAG0688926.1"/>
    </source>
</evidence>
<dbReference type="SMART" id="SM00173">
    <property type="entry name" value="RAS"/>
    <property type="match status" value="1"/>
</dbReference>
<comment type="caution">
    <text evidence="4">The sequence shown here is derived from an EMBL/GenBank/DDBJ whole genome shotgun (WGS) entry which is preliminary data.</text>
</comment>
<dbReference type="Pfam" id="PF00071">
    <property type="entry name" value="Ras"/>
    <property type="match status" value="1"/>
</dbReference>
<dbReference type="Proteomes" id="UP000697127">
    <property type="component" value="Unassembled WGS sequence"/>
</dbReference>
<evidence type="ECO:0000256" key="2">
    <source>
        <dbReference type="ARBA" id="ARBA00023134"/>
    </source>
</evidence>
<dbReference type="GO" id="GO:0016020">
    <property type="term" value="C:membrane"/>
    <property type="evidence" value="ECO:0007669"/>
    <property type="project" value="InterPro"/>
</dbReference>
<dbReference type="GO" id="GO:0007165">
    <property type="term" value="P:signal transduction"/>
    <property type="evidence" value="ECO:0007669"/>
    <property type="project" value="InterPro"/>
</dbReference>
<keyword evidence="1" id="KW-0547">Nucleotide-binding</keyword>
<dbReference type="NCBIfam" id="TIGR00231">
    <property type="entry name" value="small_GTP"/>
    <property type="match status" value="1"/>
</dbReference>
<dbReference type="PROSITE" id="PS51420">
    <property type="entry name" value="RHO"/>
    <property type="match status" value="1"/>
</dbReference>
<keyword evidence="2" id="KW-0342">GTP-binding</keyword>
<evidence type="ECO:0000256" key="1">
    <source>
        <dbReference type="ARBA" id="ARBA00022741"/>
    </source>
</evidence>
<protein>
    <submittedName>
        <fullName evidence="4">Uncharacterized protein</fullName>
    </submittedName>
</protein>
<accession>A0A9P6WKR3</accession>
<dbReference type="SMART" id="SM00175">
    <property type="entry name" value="RAB"/>
    <property type="match status" value="1"/>
</dbReference>
<dbReference type="GO" id="GO:0005525">
    <property type="term" value="F:GTP binding"/>
    <property type="evidence" value="ECO:0007669"/>
    <property type="project" value="UniProtKB-KW"/>
</dbReference>
<reference evidence="4" key="1">
    <citation type="submission" date="2020-11" db="EMBL/GenBank/DDBJ databases">
        <title>Kefir isolates.</title>
        <authorList>
            <person name="Marcisauskas S."/>
            <person name="Kim Y."/>
            <person name="Blasche S."/>
        </authorList>
    </citation>
    <scope>NUCLEOTIDE SEQUENCE</scope>
    <source>
        <strain evidence="4">Olga-1</strain>
    </source>
</reference>
<dbReference type="InterPro" id="IPR001806">
    <property type="entry name" value="Small_GTPase"/>
</dbReference>
<dbReference type="InterPro" id="IPR027417">
    <property type="entry name" value="P-loop_NTPase"/>
</dbReference>
<dbReference type="SUPFAM" id="SSF52540">
    <property type="entry name" value="P-loop containing nucleoside triphosphate hydrolases"/>
    <property type="match status" value="1"/>
</dbReference>
<dbReference type="PROSITE" id="PS51419">
    <property type="entry name" value="RAB"/>
    <property type="match status" value="1"/>
</dbReference>
<dbReference type="EMBL" id="PUHW01000113">
    <property type="protein sequence ID" value="KAG0688926.1"/>
    <property type="molecule type" value="Genomic_DNA"/>
</dbReference>
<sequence>MSTPKIPTIKIVIAGDLGTGKSSLVNVFTRNMFTELDPTIEDTHCKRVIINDIPYNIEILDTVDNEFHNDHERALIYQQCDAIILTYAINDFDSFQNLIMRYSNLPINEEDGSRKLIYVGDRIRCLPPIILVGTKTDLESCRQVAYQQGKKLQSQLKLQDFIECSCLAKSSVEELFNSVIKLGLTYQLSDKDLTHIYADDENSLKKTPSELSVISKQSKITNSKKSINKEKFAPIEEHNFNNTLADKKSAKVQSNSKNNVIPKNNNIASRNSKGVSSVSEHAKANISSKSSDSCCVIM</sequence>
<dbReference type="AlphaFoldDB" id="A0A9P6WKR3"/>
<dbReference type="Gene3D" id="3.40.50.300">
    <property type="entry name" value="P-loop containing nucleotide triphosphate hydrolases"/>
    <property type="match status" value="1"/>
</dbReference>
<gene>
    <name evidence="4" type="ORF">C6P40_000365</name>
</gene>
<proteinExistence type="predicted"/>
<feature type="compositionally biased region" description="Low complexity" evidence="3">
    <location>
        <begin position="254"/>
        <end position="267"/>
    </location>
</feature>
<dbReference type="InterPro" id="IPR005225">
    <property type="entry name" value="Small_GTP-bd"/>
</dbReference>
<dbReference type="SMART" id="SM00174">
    <property type="entry name" value="RHO"/>
    <property type="match status" value="1"/>
</dbReference>
<dbReference type="InterPro" id="IPR020849">
    <property type="entry name" value="Small_GTPase_Ras-type"/>
</dbReference>
<keyword evidence="5" id="KW-1185">Reference proteome</keyword>
<evidence type="ECO:0000313" key="5">
    <source>
        <dbReference type="Proteomes" id="UP000697127"/>
    </source>
</evidence>